<proteinExistence type="predicted"/>
<keyword evidence="2" id="KW-1185">Reference proteome</keyword>
<name>A0A3D9HPV5_9PROT</name>
<dbReference type="AlphaFoldDB" id="A0A3D9HPV5"/>
<sequence length="54" mass="6126">MTLSNPVIMEELLNFDALDAFTAAQMDHQASFDAIQTMISQDIIQQDDERKQPV</sequence>
<comment type="caution">
    <text evidence="1">The sequence shown here is derived from an EMBL/GenBank/DDBJ whole genome shotgun (WGS) entry which is preliminary data.</text>
</comment>
<reference evidence="1 2" key="1">
    <citation type="submission" date="2018-07" db="EMBL/GenBank/DDBJ databases">
        <title>Genomic Encyclopedia of Type Strains, Phase III (KMG-III): the genomes of soil and plant-associated and newly described type strains.</title>
        <authorList>
            <person name="Whitman W."/>
        </authorList>
    </citation>
    <scope>NUCLEOTIDE SEQUENCE [LARGE SCALE GENOMIC DNA]</scope>
    <source>
        <strain evidence="1 2">CECT 8488</strain>
    </source>
</reference>
<accession>A0A3D9HPV5</accession>
<dbReference type="Proteomes" id="UP000256845">
    <property type="component" value="Unassembled WGS sequence"/>
</dbReference>
<dbReference type="RefSeq" id="WP_181905294.1">
    <property type="nucleotide sequence ID" value="NZ_QRDW01000003.1"/>
</dbReference>
<dbReference type="EMBL" id="QRDW01000003">
    <property type="protein sequence ID" value="RED51544.1"/>
    <property type="molecule type" value="Genomic_DNA"/>
</dbReference>
<gene>
    <name evidence="1" type="ORF">DFP90_103347</name>
</gene>
<protein>
    <submittedName>
        <fullName evidence="1">Uncharacterized protein</fullName>
    </submittedName>
</protein>
<evidence type="ECO:0000313" key="1">
    <source>
        <dbReference type="EMBL" id="RED51544.1"/>
    </source>
</evidence>
<evidence type="ECO:0000313" key="2">
    <source>
        <dbReference type="Proteomes" id="UP000256845"/>
    </source>
</evidence>
<organism evidence="1 2">
    <name type="scientific">Aestuariispira insulae</name>
    <dbReference type="NCBI Taxonomy" id="1461337"/>
    <lineage>
        <taxon>Bacteria</taxon>
        <taxon>Pseudomonadati</taxon>
        <taxon>Pseudomonadota</taxon>
        <taxon>Alphaproteobacteria</taxon>
        <taxon>Rhodospirillales</taxon>
        <taxon>Kiloniellaceae</taxon>
        <taxon>Aestuariispira</taxon>
    </lineage>
</organism>